<protein>
    <recommendedName>
        <fullName evidence="3">EF-hand domain-containing protein</fullName>
    </recommendedName>
</protein>
<dbReference type="InterPro" id="IPR011992">
    <property type="entry name" value="EF-hand-dom_pair"/>
</dbReference>
<evidence type="ECO:0000313" key="2">
    <source>
        <dbReference type="Proteomes" id="UP000276133"/>
    </source>
</evidence>
<dbReference type="Proteomes" id="UP000276133">
    <property type="component" value="Unassembled WGS sequence"/>
</dbReference>
<name>A0A3M7P307_BRAPC</name>
<evidence type="ECO:0000313" key="1">
    <source>
        <dbReference type="EMBL" id="RMZ93438.1"/>
    </source>
</evidence>
<dbReference type="SUPFAM" id="SSF47473">
    <property type="entry name" value="EF-hand"/>
    <property type="match status" value="1"/>
</dbReference>
<comment type="caution">
    <text evidence="1">The sequence shown here is derived from an EMBL/GenBank/DDBJ whole genome shotgun (WGS) entry which is preliminary data.</text>
</comment>
<dbReference type="Gene3D" id="1.10.238.10">
    <property type="entry name" value="EF-hand"/>
    <property type="match status" value="1"/>
</dbReference>
<dbReference type="OrthoDB" id="10050722at2759"/>
<keyword evidence="2" id="KW-1185">Reference proteome</keyword>
<dbReference type="EMBL" id="REGN01013809">
    <property type="protein sequence ID" value="RMZ93438.1"/>
    <property type="molecule type" value="Genomic_DNA"/>
</dbReference>
<proteinExistence type="predicted"/>
<accession>A0A3M7P307</accession>
<reference evidence="1 2" key="1">
    <citation type="journal article" date="2018" name="Sci. Rep.">
        <title>Genomic signatures of local adaptation to the degree of environmental predictability in rotifers.</title>
        <authorList>
            <person name="Franch-Gras L."/>
            <person name="Hahn C."/>
            <person name="Garcia-Roger E.M."/>
            <person name="Carmona M.J."/>
            <person name="Serra M."/>
            <person name="Gomez A."/>
        </authorList>
    </citation>
    <scope>NUCLEOTIDE SEQUENCE [LARGE SCALE GENOMIC DNA]</scope>
    <source>
        <strain evidence="1">HYR1</strain>
    </source>
</reference>
<evidence type="ECO:0008006" key="3">
    <source>
        <dbReference type="Google" id="ProtNLM"/>
    </source>
</evidence>
<gene>
    <name evidence="1" type="ORF">BpHYR1_011371</name>
</gene>
<organism evidence="1 2">
    <name type="scientific">Brachionus plicatilis</name>
    <name type="common">Marine rotifer</name>
    <name type="synonym">Brachionus muelleri</name>
    <dbReference type="NCBI Taxonomy" id="10195"/>
    <lineage>
        <taxon>Eukaryota</taxon>
        <taxon>Metazoa</taxon>
        <taxon>Spiralia</taxon>
        <taxon>Gnathifera</taxon>
        <taxon>Rotifera</taxon>
        <taxon>Eurotatoria</taxon>
        <taxon>Monogononta</taxon>
        <taxon>Pseudotrocha</taxon>
        <taxon>Ploima</taxon>
        <taxon>Brachionidae</taxon>
        <taxon>Brachionus</taxon>
    </lineage>
</organism>
<dbReference type="AlphaFoldDB" id="A0A3M7P307"/>
<sequence length="268" mass="30449">MGFPLNQGANNLSPLEAAILRSTVPIDVNETEEIQWNEHRGIWLNKSEVTNWKGEIPLNEYSINEDPNPEVINKKTMQQLVYNQEVAIRYLRPPTPPPPGEILIQQEVNTVTPPAPPLIIRQQPARPTTPQPLVIREAPPPPPPQVGRKVITISGKKIPPPPRKVIIERLAPLPSKPQSVIIERWLPYNQVKRRAKYLIDELFATSDMDKNGKLTILEAERIFLRINSRLGKSINENDLKRFLNNLNVHQNGLIDGVELKNVLQANFF</sequence>